<dbReference type="AlphaFoldDB" id="A0A166QQ24"/>
<feature type="transmembrane region" description="Helical" evidence="1">
    <location>
        <begin position="6"/>
        <end position="27"/>
    </location>
</feature>
<protein>
    <submittedName>
        <fullName evidence="2">Uncharacterized protein</fullName>
    </submittedName>
</protein>
<name>A0A166QQ24_PSEFL</name>
<reference evidence="2 3" key="2">
    <citation type="journal article" date="2018" name="Nature">
        <title>Mutant phenotypes for thousands of bacterial genes of unknown function.</title>
        <authorList>
            <person name="Price M.N."/>
            <person name="Wetmore K.M."/>
            <person name="Waters R.J."/>
            <person name="Callaghan M."/>
            <person name="Ray J."/>
            <person name="Liu H."/>
            <person name="Kuehl J.V."/>
            <person name="Melnyk R.A."/>
            <person name="Lamson J.S."/>
            <person name="Suh Y."/>
            <person name="Carlson H.K."/>
            <person name="Esquivel Z."/>
            <person name="Sadeeshkumar H."/>
            <person name="Chakraborty R."/>
            <person name="Zane G.M."/>
            <person name="Rubin B.E."/>
            <person name="Wall J.D."/>
            <person name="Visel A."/>
            <person name="Bristow J."/>
            <person name="Blow M.J."/>
            <person name="Arkin A.P."/>
            <person name="Deutschbauer A.M."/>
        </authorList>
    </citation>
    <scope>NUCLEOTIDE SEQUENCE [LARGE SCALE GENOMIC DNA]</scope>
    <source>
        <strain evidence="2 3">FW300-N1B4</strain>
    </source>
</reference>
<keyword evidence="1" id="KW-0472">Membrane</keyword>
<evidence type="ECO:0000313" key="3">
    <source>
        <dbReference type="Proteomes" id="UP000076489"/>
    </source>
</evidence>
<organism evidence="2 3">
    <name type="scientific">Pseudomonas fluorescens</name>
    <dbReference type="NCBI Taxonomy" id="294"/>
    <lineage>
        <taxon>Bacteria</taxon>
        <taxon>Pseudomonadati</taxon>
        <taxon>Pseudomonadota</taxon>
        <taxon>Gammaproteobacteria</taxon>
        <taxon>Pseudomonadales</taxon>
        <taxon>Pseudomonadaceae</taxon>
        <taxon>Pseudomonas</taxon>
    </lineage>
</organism>
<dbReference type="RefSeq" id="WP_063340715.1">
    <property type="nucleotide sequence ID" value="NZ_LUKJ01000002.1"/>
</dbReference>
<comment type="caution">
    <text evidence="2">The sequence shown here is derived from an EMBL/GenBank/DDBJ whole genome shotgun (WGS) entry which is preliminary data.</text>
</comment>
<reference evidence="3" key="1">
    <citation type="submission" date="2016-03" db="EMBL/GenBank/DDBJ databases">
        <authorList>
            <person name="Ray J."/>
            <person name="Price M."/>
            <person name="Deutschbauer A."/>
        </authorList>
    </citation>
    <scope>NUCLEOTIDE SEQUENCE [LARGE SCALE GENOMIC DNA]</scope>
    <source>
        <strain evidence="3">FW300-N1B4</strain>
    </source>
</reference>
<accession>A0A166QQ24</accession>
<evidence type="ECO:0000256" key="1">
    <source>
        <dbReference type="SAM" id="Phobius"/>
    </source>
</evidence>
<sequence length="81" mass="8997">MELPSWVITTLTLASIVLGLLWVSTIVRSQAKAFDRARALVNGVAEDFRLGRVNPKDVNPEEALDFVKGYVRALDENLLIT</sequence>
<keyword evidence="1" id="KW-1133">Transmembrane helix</keyword>
<gene>
    <name evidence="2" type="ORF">A1D17_03775</name>
</gene>
<dbReference type="EMBL" id="LUKJ01000002">
    <property type="protein sequence ID" value="KZN20669.1"/>
    <property type="molecule type" value="Genomic_DNA"/>
</dbReference>
<proteinExistence type="predicted"/>
<keyword evidence="1" id="KW-0812">Transmembrane</keyword>
<dbReference type="Proteomes" id="UP000076489">
    <property type="component" value="Unassembled WGS sequence"/>
</dbReference>
<evidence type="ECO:0000313" key="2">
    <source>
        <dbReference type="EMBL" id="KZN20669.1"/>
    </source>
</evidence>